<dbReference type="Pfam" id="PF00005">
    <property type="entry name" value="ABC_tran"/>
    <property type="match status" value="1"/>
</dbReference>
<keyword evidence="3" id="KW-1003">Cell membrane</keyword>
<dbReference type="CDD" id="cd03235">
    <property type="entry name" value="ABC_Metallic_Cations"/>
    <property type="match status" value="1"/>
</dbReference>
<dbReference type="PROSITE" id="PS50893">
    <property type="entry name" value="ABC_TRANSPORTER_2"/>
    <property type="match status" value="1"/>
</dbReference>
<dbReference type="InterPro" id="IPR017871">
    <property type="entry name" value="ABC_transporter-like_CS"/>
</dbReference>
<dbReference type="SUPFAM" id="SSF52540">
    <property type="entry name" value="P-loop containing nucleoside triphosphate hydrolases"/>
    <property type="match status" value="1"/>
</dbReference>
<dbReference type="InterPro" id="IPR003593">
    <property type="entry name" value="AAA+_ATPase"/>
</dbReference>
<evidence type="ECO:0000259" key="6">
    <source>
        <dbReference type="PROSITE" id="PS50893"/>
    </source>
</evidence>
<dbReference type="Proteomes" id="UP001237156">
    <property type="component" value="Unassembled WGS sequence"/>
</dbReference>
<feature type="domain" description="ABC transporter" evidence="6">
    <location>
        <begin position="5"/>
        <end position="230"/>
    </location>
</feature>
<dbReference type="InterPro" id="IPR050153">
    <property type="entry name" value="Metal_Ion_Import_ABC"/>
</dbReference>
<evidence type="ECO:0000256" key="3">
    <source>
        <dbReference type="ARBA" id="ARBA00022475"/>
    </source>
</evidence>
<dbReference type="AlphaFoldDB" id="A0AAW6RJY5"/>
<keyword evidence="2" id="KW-0813">Transport</keyword>
<dbReference type="GO" id="GO:0016887">
    <property type="term" value="F:ATP hydrolysis activity"/>
    <property type="evidence" value="ECO:0007669"/>
    <property type="project" value="InterPro"/>
</dbReference>
<keyword evidence="3" id="KW-0472">Membrane</keyword>
<evidence type="ECO:0000256" key="4">
    <source>
        <dbReference type="ARBA" id="ARBA00022741"/>
    </source>
</evidence>
<evidence type="ECO:0000256" key="2">
    <source>
        <dbReference type="ARBA" id="ARBA00022448"/>
    </source>
</evidence>
<name>A0AAW6RJY5_9BURK</name>
<reference evidence="7 8" key="1">
    <citation type="submission" date="2023-04" db="EMBL/GenBank/DDBJ databases">
        <title>Ottowia paracancer sp. nov., isolated from human stomach.</title>
        <authorList>
            <person name="Song Y."/>
        </authorList>
    </citation>
    <scope>NUCLEOTIDE SEQUENCE [LARGE SCALE GENOMIC DNA]</scope>
    <source>
        <strain evidence="7 8">10c7w1</strain>
    </source>
</reference>
<dbReference type="PROSITE" id="PS00211">
    <property type="entry name" value="ABC_TRANSPORTER_1"/>
    <property type="match status" value="1"/>
</dbReference>
<evidence type="ECO:0000256" key="5">
    <source>
        <dbReference type="ARBA" id="ARBA00022840"/>
    </source>
</evidence>
<organism evidence="7 8">
    <name type="scientific">Ottowia cancrivicina</name>
    <dbReference type="NCBI Taxonomy" id="3040346"/>
    <lineage>
        <taxon>Bacteria</taxon>
        <taxon>Pseudomonadati</taxon>
        <taxon>Pseudomonadota</taxon>
        <taxon>Betaproteobacteria</taxon>
        <taxon>Burkholderiales</taxon>
        <taxon>Comamonadaceae</taxon>
        <taxon>Ottowia</taxon>
    </lineage>
</organism>
<dbReference type="PANTHER" id="PTHR42734:SF5">
    <property type="entry name" value="IRON TRANSPORT SYSTEM ATP-BINDING PROTEIN HI_0361-RELATED"/>
    <property type="match status" value="1"/>
</dbReference>
<proteinExistence type="inferred from homology"/>
<dbReference type="EMBL" id="JARVII010000002">
    <property type="protein sequence ID" value="MDG9698523.1"/>
    <property type="molecule type" value="Genomic_DNA"/>
</dbReference>
<dbReference type="SMART" id="SM00382">
    <property type="entry name" value="AAA"/>
    <property type="match status" value="1"/>
</dbReference>
<dbReference type="GO" id="GO:0005524">
    <property type="term" value="F:ATP binding"/>
    <property type="evidence" value="ECO:0007669"/>
    <property type="project" value="UniProtKB-KW"/>
</dbReference>
<evidence type="ECO:0000256" key="1">
    <source>
        <dbReference type="ARBA" id="ARBA00005417"/>
    </source>
</evidence>
<dbReference type="InterPro" id="IPR003439">
    <property type="entry name" value="ABC_transporter-like_ATP-bd"/>
</dbReference>
<evidence type="ECO:0000313" key="7">
    <source>
        <dbReference type="EMBL" id="MDG9698523.1"/>
    </source>
</evidence>
<protein>
    <submittedName>
        <fullName evidence="7">Zinc ABC transporter ATP-binding protein AztA</fullName>
    </submittedName>
</protein>
<dbReference type="InterPro" id="IPR047748">
    <property type="entry name" value="AztA-like"/>
</dbReference>
<keyword evidence="5 7" id="KW-0067">ATP-binding</keyword>
<gene>
    <name evidence="7" type="primary">aztA</name>
    <name evidence="7" type="ORF">QB898_02105</name>
</gene>
<comment type="similarity">
    <text evidence="1">Belongs to the ABC transporter superfamily.</text>
</comment>
<dbReference type="InterPro" id="IPR027417">
    <property type="entry name" value="P-loop_NTPase"/>
</dbReference>
<sequence>MTPRITLHELTLGYEGRVALQDVSLTIEPGALLAVVGPNGAGKSTLIKALAGLLAPLRGRMEGLAGARVAYMPQQGTLDRSFPATVLELAALGLWHETGALGQLTAAQRARCQAALVQVGLGDLAQRRLHELSGGQMQRALFARLLLQDAPVLLLDEPFAAMDERTCRDLLALLRGWQAQGKTVLAVLHDLAQVRQAFTQTLLLAGRVLAYGPTQSVLTPQNLLRLRMPDGSGEPAGMACQGAAP</sequence>
<comment type="caution">
    <text evidence="7">The sequence shown here is derived from an EMBL/GenBank/DDBJ whole genome shotgun (WGS) entry which is preliminary data.</text>
</comment>
<keyword evidence="8" id="KW-1185">Reference proteome</keyword>
<accession>A0AAW6RJY5</accession>
<dbReference type="NCBIfam" id="NF040873">
    <property type="entry name" value="AztA"/>
    <property type="match status" value="1"/>
</dbReference>
<dbReference type="PANTHER" id="PTHR42734">
    <property type="entry name" value="METAL TRANSPORT SYSTEM ATP-BINDING PROTEIN TM_0124-RELATED"/>
    <property type="match status" value="1"/>
</dbReference>
<dbReference type="Gene3D" id="3.40.50.300">
    <property type="entry name" value="P-loop containing nucleotide triphosphate hydrolases"/>
    <property type="match status" value="1"/>
</dbReference>
<keyword evidence="4" id="KW-0547">Nucleotide-binding</keyword>
<evidence type="ECO:0000313" key="8">
    <source>
        <dbReference type="Proteomes" id="UP001237156"/>
    </source>
</evidence>